<evidence type="ECO:0000256" key="2">
    <source>
        <dbReference type="ARBA" id="ARBA00023043"/>
    </source>
</evidence>
<dbReference type="Pfam" id="PF12796">
    <property type="entry name" value="Ank_2"/>
    <property type="match status" value="1"/>
</dbReference>
<dbReference type="Proteomes" id="UP000811255">
    <property type="component" value="Unassembled WGS sequence"/>
</dbReference>
<dbReference type="Pfam" id="PF00023">
    <property type="entry name" value="Ank"/>
    <property type="match status" value="1"/>
</dbReference>
<evidence type="ECO:0000313" key="5">
    <source>
        <dbReference type="Proteomes" id="UP000811255"/>
    </source>
</evidence>
<evidence type="ECO:0000313" key="4">
    <source>
        <dbReference type="EMBL" id="MBT2135066.1"/>
    </source>
</evidence>
<dbReference type="PROSITE" id="PS50088">
    <property type="entry name" value="ANK_REPEAT"/>
    <property type="match status" value="3"/>
</dbReference>
<keyword evidence="1" id="KW-0677">Repeat</keyword>
<dbReference type="InterPro" id="IPR002110">
    <property type="entry name" value="Ankyrin_rpt"/>
</dbReference>
<reference evidence="4 5" key="1">
    <citation type="submission" date="2021-05" db="EMBL/GenBank/DDBJ databases">
        <title>Croceibacterium sp. LX-88 genome sequence.</title>
        <authorList>
            <person name="Luo X."/>
        </authorList>
    </citation>
    <scope>NUCLEOTIDE SEQUENCE [LARGE SCALE GENOMIC DNA]</scope>
    <source>
        <strain evidence="4 5">LX-88</strain>
    </source>
</reference>
<dbReference type="PANTHER" id="PTHR24171">
    <property type="entry name" value="ANKYRIN REPEAT DOMAIN-CONTAINING PROTEIN 39-RELATED"/>
    <property type="match status" value="1"/>
</dbReference>
<comment type="caution">
    <text evidence="4">The sequence shown here is derived from an EMBL/GenBank/DDBJ whole genome shotgun (WGS) entry which is preliminary data.</text>
</comment>
<evidence type="ECO:0000256" key="3">
    <source>
        <dbReference type="PROSITE-ProRule" id="PRU00023"/>
    </source>
</evidence>
<feature type="repeat" description="ANK" evidence="3">
    <location>
        <begin position="53"/>
        <end position="85"/>
    </location>
</feature>
<feature type="repeat" description="ANK" evidence="3">
    <location>
        <begin position="119"/>
        <end position="151"/>
    </location>
</feature>
<protein>
    <submittedName>
        <fullName evidence="4">Ankyrin repeat domain-containing protein</fullName>
    </submittedName>
</protein>
<name>A0ABS5W5P0_9SPHN</name>
<organism evidence="4 5">
    <name type="scientific">Croceibacterium selenioxidans</name>
    <dbReference type="NCBI Taxonomy" id="2838833"/>
    <lineage>
        <taxon>Bacteria</taxon>
        <taxon>Pseudomonadati</taxon>
        <taxon>Pseudomonadota</taxon>
        <taxon>Alphaproteobacteria</taxon>
        <taxon>Sphingomonadales</taxon>
        <taxon>Erythrobacteraceae</taxon>
        <taxon>Croceibacterium</taxon>
    </lineage>
</organism>
<keyword evidence="2 3" id="KW-0040">ANK repeat</keyword>
<accession>A0ABS5W5P0</accession>
<evidence type="ECO:0000256" key="1">
    <source>
        <dbReference type="ARBA" id="ARBA00022737"/>
    </source>
</evidence>
<keyword evidence="5" id="KW-1185">Reference proteome</keyword>
<dbReference type="EMBL" id="JAHFVK010000002">
    <property type="protein sequence ID" value="MBT2135066.1"/>
    <property type="molecule type" value="Genomic_DNA"/>
</dbReference>
<dbReference type="SMART" id="SM00248">
    <property type="entry name" value="ANK"/>
    <property type="match status" value="3"/>
</dbReference>
<gene>
    <name evidence="4" type="ORF">KK137_12070</name>
</gene>
<dbReference type="PROSITE" id="PS50297">
    <property type="entry name" value="ANK_REP_REGION"/>
    <property type="match status" value="2"/>
</dbReference>
<dbReference type="InterPro" id="IPR036770">
    <property type="entry name" value="Ankyrin_rpt-contain_sf"/>
</dbReference>
<sequence length="194" mass="20434">MATILALGAPAAAQTKSDGYKFLDAVKDKNANEVDTLLRKPGSQVVNSRDLSNGRTALHIVVDMRDVTWIKYLLNRGANPNTADNRGVTPLMRASQLGFVDGVDALVAGGARVDNSNDAGETPLILAVHRKDTSMMRVLLKAGADPDRADNSGRTARDYARIDGANSATLAEIESSKAPVGARTGTGQTYGPSL</sequence>
<feature type="repeat" description="ANK" evidence="3">
    <location>
        <begin position="86"/>
        <end position="118"/>
    </location>
</feature>
<dbReference type="Gene3D" id="1.25.40.20">
    <property type="entry name" value="Ankyrin repeat-containing domain"/>
    <property type="match status" value="1"/>
</dbReference>
<proteinExistence type="predicted"/>
<dbReference type="RefSeq" id="WP_214536655.1">
    <property type="nucleotide sequence ID" value="NZ_JAHFVK010000002.1"/>
</dbReference>
<dbReference type="SUPFAM" id="SSF48403">
    <property type="entry name" value="Ankyrin repeat"/>
    <property type="match status" value="1"/>
</dbReference>